<evidence type="ECO:0000256" key="1">
    <source>
        <dbReference type="SAM" id="MobiDB-lite"/>
    </source>
</evidence>
<protein>
    <recommendedName>
        <fullName evidence="4">Nudix hydrolase domain-containing protein</fullName>
    </recommendedName>
</protein>
<dbReference type="EMBL" id="MGFG01000024">
    <property type="protein sequence ID" value="OGM00804.1"/>
    <property type="molecule type" value="Genomic_DNA"/>
</dbReference>
<accession>A0A1F7WDA5</accession>
<name>A0A1F7WDA5_9BACT</name>
<dbReference type="Proteomes" id="UP000176988">
    <property type="component" value="Unassembled WGS sequence"/>
</dbReference>
<organism evidence="2 3">
    <name type="scientific">Candidatus Uhrbacteria bacterium RIFOXYC2_FULL_47_19</name>
    <dbReference type="NCBI Taxonomy" id="1802424"/>
    <lineage>
        <taxon>Bacteria</taxon>
        <taxon>Candidatus Uhriibacteriota</taxon>
    </lineage>
</organism>
<sequence>MSAGEGQGKADKSLRVTPLRKGETKPDGQPYEWGCLPLGLGGFGNPRIGTVSVHALLERESERGLIRYDQQVTVEGLGVITVIMKDGKVALVHHDRPVGPRLPDLDQKNYASEIFRDEETLAREFANLGGKSWEVPRGYAKPLAEALNREKERAAAESRVFDQDLLRITIEAATREALEETGLIVGDARVIGIGIIPNTTFVAHAQPVVVVNVIGSSEPELEDREFIGGMRFFLPKEVRQLVDIGQLFCGFSLAALAIAGFHF</sequence>
<evidence type="ECO:0008006" key="4">
    <source>
        <dbReference type="Google" id="ProtNLM"/>
    </source>
</evidence>
<dbReference type="InterPro" id="IPR015797">
    <property type="entry name" value="NUDIX_hydrolase-like_dom_sf"/>
</dbReference>
<gene>
    <name evidence="2" type="ORF">A2480_01215</name>
</gene>
<dbReference type="STRING" id="1802424.A2480_01215"/>
<feature type="region of interest" description="Disordered" evidence="1">
    <location>
        <begin position="1"/>
        <end position="28"/>
    </location>
</feature>
<dbReference type="Gene3D" id="3.90.79.10">
    <property type="entry name" value="Nucleoside Triphosphate Pyrophosphohydrolase"/>
    <property type="match status" value="1"/>
</dbReference>
<evidence type="ECO:0000313" key="2">
    <source>
        <dbReference type="EMBL" id="OGM00804.1"/>
    </source>
</evidence>
<feature type="compositionally biased region" description="Basic and acidic residues" evidence="1">
    <location>
        <begin position="8"/>
        <end position="26"/>
    </location>
</feature>
<dbReference type="AlphaFoldDB" id="A0A1F7WDA5"/>
<evidence type="ECO:0000313" key="3">
    <source>
        <dbReference type="Proteomes" id="UP000176988"/>
    </source>
</evidence>
<dbReference type="SUPFAM" id="SSF55811">
    <property type="entry name" value="Nudix"/>
    <property type="match status" value="1"/>
</dbReference>
<proteinExistence type="predicted"/>
<comment type="caution">
    <text evidence="2">The sequence shown here is derived from an EMBL/GenBank/DDBJ whole genome shotgun (WGS) entry which is preliminary data.</text>
</comment>
<reference evidence="2 3" key="1">
    <citation type="journal article" date="2016" name="Nat. Commun.">
        <title>Thousands of microbial genomes shed light on interconnected biogeochemical processes in an aquifer system.</title>
        <authorList>
            <person name="Anantharaman K."/>
            <person name="Brown C.T."/>
            <person name="Hug L.A."/>
            <person name="Sharon I."/>
            <person name="Castelle C.J."/>
            <person name="Probst A.J."/>
            <person name="Thomas B.C."/>
            <person name="Singh A."/>
            <person name="Wilkins M.J."/>
            <person name="Karaoz U."/>
            <person name="Brodie E.L."/>
            <person name="Williams K.H."/>
            <person name="Hubbard S.S."/>
            <person name="Banfield J.F."/>
        </authorList>
    </citation>
    <scope>NUCLEOTIDE SEQUENCE [LARGE SCALE GENOMIC DNA]</scope>
</reference>